<feature type="compositionally biased region" description="Polar residues" evidence="1">
    <location>
        <begin position="53"/>
        <end position="70"/>
    </location>
</feature>
<proteinExistence type="predicted"/>
<reference evidence="2" key="2">
    <citation type="submission" date="2015-06" db="UniProtKB">
        <authorList>
            <consortium name="EnsemblPlants"/>
        </authorList>
    </citation>
    <scope>IDENTIFICATION</scope>
    <source>
        <strain evidence="2">DM1-3 516 R44</strain>
    </source>
</reference>
<feature type="region of interest" description="Disordered" evidence="1">
    <location>
        <begin position="31"/>
        <end position="106"/>
    </location>
</feature>
<evidence type="ECO:0000313" key="2">
    <source>
        <dbReference type="EnsemblPlants" id="PGSC0003DMT400086049"/>
    </source>
</evidence>
<keyword evidence="3" id="KW-1185">Reference proteome</keyword>
<accession>M1DAV9</accession>
<evidence type="ECO:0000256" key="1">
    <source>
        <dbReference type="SAM" id="MobiDB-lite"/>
    </source>
</evidence>
<feature type="compositionally biased region" description="Polar residues" evidence="1">
    <location>
        <begin position="97"/>
        <end position="106"/>
    </location>
</feature>
<dbReference type="AlphaFoldDB" id="M1DAV9"/>
<dbReference type="InParanoid" id="M1DAV9"/>
<sequence>MARTNFNDSGMPPQKRAWGIVINEEVDASNAKGKKLRLKGGKGKGKVPIAETSEYNSGSEGESCDSQASFSEPEDDQLLKAHQAELRSKTRHDSSRNSEPPLQFQL</sequence>
<dbReference type="EnsemblPlants" id="PGSC0003DMT400086049">
    <property type="protein sequence ID" value="PGSC0003DMT400086049"/>
    <property type="gene ID" value="PGSC0003DMG400035620"/>
</dbReference>
<dbReference type="PaxDb" id="4113-PGSC0003DMT400086049"/>
<evidence type="ECO:0000313" key="3">
    <source>
        <dbReference type="Proteomes" id="UP000011115"/>
    </source>
</evidence>
<dbReference type="Gramene" id="PGSC0003DMT400086049">
    <property type="protein sequence ID" value="PGSC0003DMT400086049"/>
    <property type="gene ID" value="PGSC0003DMG400035620"/>
</dbReference>
<protein>
    <submittedName>
        <fullName evidence="2">Uncharacterized protein</fullName>
    </submittedName>
</protein>
<feature type="compositionally biased region" description="Basic residues" evidence="1">
    <location>
        <begin position="32"/>
        <end position="45"/>
    </location>
</feature>
<reference evidence="3" key="1">
    <citation type="journal article" date="2011" name="Nature">
        <title>Genome sequence and analysis of the tuber crop potato.</title>
        <authorList>
            <consortium name="The Potato Genome Sequencing Consortium"/>
        </authorList>
    </citation>
    <scope>NUCLEOTIDE SEQUENCE [LARGE SCALE GENOMIC DNA]</scope>
    <source>
        <strain evidence="3">cv. DM1-3 516 R44</strain>
    </source>
</reference>
<organism evidence="2 3">
    <name type="scientific">Solanum tuberosum</name>
    <name type="common">Potato</name>
    <dbReference type="NCBI Taxonomy" id="4113"/>
    <lineage>
        <taxon>Eukaryota</taxon>
        <taxon>Viridiplantae</taxon>
        <taxon>Streptophyta</taxon>
        <taxon>Embryophyta</taxon>
        <taxon>Tracheophyta</taxon>
        <taxon>Spermatophyta</taxon>
        <taxon>Magnoliopsida</taxon>
        <taxon>eudicotyledons</taxon>
        <taxon>Gunneridae</taxon>
        <taxon>Pentapetalae</taxon>
        <taxon>asterids</taxon>
        <taxon>lamiids</taxon>
        <taxon>Solanales</taxon>
        <taxon>Solanaceae</taxon>
        <taxon>Solanoideae</taxon>
        <taxon>Solaneae</taxon>
        <taxon>Solanum</taxon>
    </lineage>
</organism>
<dbReference type="Proteomes" id="UP000011115">
    <property type="component" value="Unassembled WGS sequence"/>
</dbReference>
<name>M1DAV9_SOLTU</name>
<dbReference type="HOGENOM" id="CLU_029307_5_1_1"/>
<feature type="compositionally biased region" description="Basic and acidic residues" evidence="1">
    <location>
        <begin position="77"/>
        <end position="96"/>
    </location>
</feature>